<evidence type="ECO:0000256" key="1">
    <source>
        <dbReference type="SAM" id="SignalP"/>
    </source>
</evidence>
<dbReference type="EMBL" id="WIPF01000019">
    <property type="protein sequence ID" value="KAF3227536.1"/>
    <property type="molecule type" value="Genomic_DNA"/>
</dbReference>
<proteinExistence type="predicted"/>
<reference evidence="2 3" key="1">
    <citation type="submission" date="2019-06" db="EMBL/GenBank/DDBJ databases">
        <authorList>
            <person name="Palmer J.M."/>
        </authorList>
    </citation>
    <scope>NUCLEOTIDE SEQUENCE [LARGE SCALE GENOMIC DNA]</scope>
    <source>
        <strain evidence="2 3">TWF191</strain>
    </source>
</reference>
<evidence type="ECO:0008006" key="4">
    <source>
        <dbReference type="Google" id="ProtNLM"/>
    </source>
</evidence>
<feature type="chain" id="PRO_5041132394" description="Apple domain-containing protein" evidence="1">
    <location>
        <begin position="19"/>
        <end position="284"/>
    </location>
</feature>
<organism evidence="2 3">
    <name type="scientific">Orbilia oligospora</name>
    <name type="common">Nematode-trapping fungus</name>
    <name type="synonym">Arthrobotrys oligospora</name>
    <dbReference type="NCBI Taxonomy" id="2813651"/>
    <lineage>
        <taxon>Eukaryota</taxon>
        <taxon>Fungi</taxon>
        <taxon>Dikarya</taxon>
        <taxon>Ascomycota</taxon>
        <taxon>Pezizomycotina</taxon>
        <taxon>Orbiliomycetes</taxon>
        <taxon>Orbiliales</taxon>
        <taxon>Orbiliaceae</taxon>
        <taxon>Orbilia</taxon>
    </lineage>
</organism>
<comment type="caution">
    <text evidence="2">The sequence shown here is derived from an EMBL/GenBank/DDBJ whole genome shotgun (WGS) entry which is preliminary data.</text>
</comment>
<keyword evidence="1" id="KW-0732">Signal</keyword>
<evidence type="ECO:0000313" key="2">
    <source>
        <dbReference type="EMBL" id="KAF3227536.1"/>
    </source>
</evidence>
<name>A0A6G1MHR9_ORBOL</name>
<accession>A0A6G1MHR9</accession>
<protein>
    <recommendedName>
        <fullName evidence="4">Apple domain-containing protein</fullName>
    </recommendedName>
</protein>
<dbReference type="AlphaFoldDB" id="A0A6G1MHR9"/>
<feature type="signal peptide" evidence="1">
    <location>
        <begin position="1"/>
        <end position="18"/>
    </location>
</feature>
<evidence type="ECO:0000313" key="3">
    <source>
        <dbReference type="Proteomes" id="UP000483672"/>
    </source>
</evidence>
<sequence length="284" mass="29894">MSSRSLLLLALFAATSNAILPNGRIPDGIILSGPLTKRSGSTGCNADNALRNLRDSRYSSSASLFCSVWLQSTLIDTLQITATASATATETPEPVTVTIETTDTITNTETTYTTVHPTAVNTFLKRGEIAYPSWLPATYPATRVSSACSCFIASPSPPVITTFTTTVATLTNTATVTLEPLTNTETSFITATASATKLVTETGLGVSCGITGCSNGAGFFTWEWASDVQGCRALCLSYGHCKSYQYGSNGCGLFEVEIAATFAPGSGSDATCSLFQFYDFRCLV</sequence>
<gene>
    <name evidence="2" type="ORF">TWF191_003620</name>
</gene>
<dbReference type="Proteomes" id="UP000483672">
    <property type="component" value="Unassembled WGS sequence"/>
</dbReference>